<dbReference type="PROSITE" id="PS00086">
    <property type="entry name" value="CYTOCHROME_P450"/>
    <property type="match status" value="1"/>
</dbReference>
<dbReference type="Pfam" id="PF00067">
    <property type="entry name" value="p450"/>
    <property type="match status" value="1"/>
</dbReference>
<feature type="binding site" description="axial binding residue" evidence="5">
    <location>
        <position position="449"/>
    </location>
    <ligand>
        <name>heme</name>
        <dbReference type="ChEBI" id="CHEBI:30413"/>
    </ligand>
    <ligandPart>
        <name>Fe</name>
        <dbReference type="ChEBI" id="CHEBI:18248"/>
    </ligandPart>
</feature>
<dbReference type="Gene3D" id="1.10.630.10">
    <property type="entry name" value="Cytochrome P450"/>
    <property type="match status" value="1"/>
</dbReference>
<accession>V2X8X5</accession>
<gene>
    <name evidence="7" type="ORF">Moror_5131</name>
</gene>
<evidence type="ECO:0000256" key="5">
    <source>
        <dbReference type="PIRSR" id="PIRSR602401-1"/>
    </source>
</evidence>
<name>V2X8X5_MONRO</name>
<evidence type="ECO:0000256" key="3">
    <source>
        <dbReference type="ARBA" id="ARBA00022723"/>
    </source>
</evidence>
<sequence length="505" mass="57015">MMRLPGTYVLVTLTVVASVLLARLLRPDPLSRFPGPVLAKWTSLYRAYYDIIIGGGWVTHLRALHEAYGPIARVGPNELHFTNPTAHADIYNSSYRMLKDPAFYRNSFEYVSPNVFTVIDPTEHTAVRSLLSSYFSRTKILKLENVIQEQIDKLIGQLLKNHKSTPANMNHAFRSLSLDIITLYTFRTSLDSTSFPSFCHPAILAVEGTFANLWVFKHFPTLKRVAQSLPKWLAVLVAPSSKPILEMQEDIEKLVETALQDANKYEPDSNLDLNVFYTMVNKAQVQGDLKQSSRVTKEYLISEGVDLRAAGSETVSNTCTIGARYLVRDDRVRGKLVEELETAWPDKGNSMPLERLEKLPYLTAVIKESLRLSYGAVTPVHRVVPDSGAVIAGHPIPPGTIVSIASPFVHMNPDIFHDPAQFRPERWLEDKDHRLDRYLVSFGKGPRSCLGINLAWSELYLILGNVFRKLDFHSDSDLWSEVEFKDYLAPLWKGDLLSATVSERE</sequence>
<dbReference type="GO" id="GO:0004497">
    <property type="term" value="F:monooxygenase activity"/>
    <property type="evidence" value="ECO:0007669"/>
    <property type="project" value="UniProtKB-KW"/>
</dbReference>
<keyword evidence="6" id="KW-0560">Oxidoreductase</keyword>
<comment type="similarity">
    <text evidence="6">Belongs to the cytochrome P450 family.</text>
</comment>
<keyword evidence="4 5" id="KW-0408">Iron</keyword>
<dbReference type="InterPro" id="IPR002401">
    <property type="entry name" value="Cyt_P450_E_grp-I"/>
</dbReference>
<evidence type="ECO:0000256" key="1">
    <source>
        <dbReference type="ARBA" id="ARBA00001971"/>
    </source>
</evidence>
<dbReference type="AlphaFoldDB" id="V2X8X5"/>
<proteinExistence type="inferred from homology"/>
<keyword evidence="3 5" id="KW-0479">Metal-binding</keyword>
<comment type="pathway">
    <text evidence="2">Secondary metabolite biosynthesis.</text>
</comment>
<dbReference type="Proteomes" id="UP000017559">
    <property type="component" value="Unassembled WGS sequence"/>
</dbReference>
<evidence type="ECO:0000313" key="8">
    <source>
        <dbReference type="Proteomes" id="UP000017559"/>
    </source>
</evidence>
<protein>
    <submittedName>
        <fullName evidence="7">Benzoate 4-monooxygenase cytochrome p450</fullName>
    </submittedName>
</protein>
<dbReference type="OrthoDB" id="1470350at2759"/>
<keyword evidence="8" id="KW-1185">Reference proteome</keyword>
<dbReference type="EMBL" id="AWSO01000571">
    <property type="protein sequence ID" value="ESK89246.1"/>
    <property type="molecule type" value="Genomic_DNA"/>
</dbReference>
<evidence type="ECO:0000256" key="4">
    <source>
        <dbReference type="ARBA" id="ARBA00023004"/>
    </source>
</evidence>
<dbReference type="InterPro" id="IPR036396">
    <property type="entry name" value="Cyt_P450_sf"/>
</dbReference>
<dbReference type="PANTHER" id="PTHR24305">
    <property type="entry name" value="CYTOCHROME P450"/>
    <property type="match status" value="1"/>
</dbReference>
<dbReference type="GO" id="GO:0020037">
    <property type="term" value="F:heme binding"/>
    <property type="evidence" value="ECO:0007669"/>
    <property type="project" value="InterPro"/>
</dbReference>
<dbReference type="PRINTS" id="PR00463">
    <property type="entry name" value="EP450I"/>
</dbReference>
<comment type="caution">
    <text evidence="7">The sequence shown here is derived from an EMBL/GenBank/DDBJ whole genome shotgun (WGS) entry which is preliminary data.</text>
</comment>
<dbReference type="InterPro" id="IPR050121">
    <property type="entry name" value="Cytochrome_P450_monoxygenase"/>
</dbReference>
<organism evidence="7 8">
    <name type="scientific">Moniliophthora roreri (strain MCA 2997)</name>
    <name type="common">Cocoa frosty pod rot fungus</name>
    <name type="synonym">Crinipellis roreri</name>
    <dbReference type="NCBI Taxonomy" id="1381753"/>
    <lineage>
        <taxon>Eukaryota</taxon>
        <taxon>Fungi</taxon>
        <taxon>Dikarya</taxon>
        <taxon>Basidiomycota</taxon>
        <taxon>Agaricomycotina</taxon>
        <taxon>Agaricomycetes</taxon>
        <taxon>Agaricomycetidae</taxon>
        <taxon>Agaricales</taxon>
        <taxon>Marasmiineae</taxon>
        <taxon>Marasmiaceae</taxon>
        <taxon>Moniliophthora</taxon>
    </lineage>
</organism>
<dbReference type="CDD" id="cd11062">
    <property type="entry name" value="CYP58-like"/>
    <property type="match status" value="1"/>
</dbReference>
<dbReference type="SUPFAM" id="SSF48264">
    <property type="entry name" value="Cytochrome P450"/>
    <property type="match status" value="1"/>
</dbReference>
<evidence type="ECO:0000313" key="7">
    <source>
        <dbReference type="EMBL" id="ESK89246.1"/>
    </source>
</evidence>
<dbReference type="GO" id="GO:0005506">
    <property type="term" value="F:iron ion binding"/>
    <property type="evidence" value="ECO:0007669"/>
    <property type="project" value="InterPro"/>
</dbReference>
<dbReference type="InterPro" id="IPR017972">
    <property type="entry name" value="Cyt_P450_CS"/>
</dbReference>
<evidence type="ECO:0000256" key="6">
    <source>
        <dbReference type="RuleBase" id="RU000461"/>
    </source>
</evidence>
<dbReference type="PANTHER" id="PTHR24305:SF152">
    <property type="entry name" value="P450, PUTATIVE (EUROFUNG)-RELATED"/>
    <property type="match status" value="1"/>
</dbReference>
<evidence type="ECO:0000256" key="2">
    <source>
        <dbReference type="ARBA" id="ARBA00005179"/>
    </source>
</evidence>
<keyword evidence="6" id="KW-0503">Monooxygenase</keyword>
<dbReference type="PRINTS" id="PR00385">
    <property type="entry name" value="P450"/>
</dbReference>
<comment type="cofactor">
    <cofactor evidence="1 5">
        <name>heme</name>
        <dbReference type="ChEBI" id="CHEBI:30413"/>
    </cofactor>
</comment>
<dbReference type="GO" id="GO:0016705">
    <property type="term" value="F:oxidoreductase activity, acting on paired donors, with incorporation or reduction of molecular oxygen"/>
    <property type="evidence" value="ECO:0007669"/>
    <property type="project" value="InterPro"/>
</dbReference>
<dbReference type="InterPro" id="IPR001128">
    <property type="entry name" value="Cyt_P450"/>
</dbReference>
<reference evidence="7 8" key="1">
    <citation type="journal article" date="2014" name="BMC Genomics">
        <title>Genome and secretome analysis of the hemibiotrophic fungal pathogen, Moniliophthora roreri, which causes frosty pod rot disease of cacao: mechanisms of the biotrophic and necrotrophic phases.</title>
        <authorList>
            <person name="Meinhardt L.W."/>
            <person name="Costa G.G.L."/>
            <person name="Thomazella D.P.T."/>
            <person name="Teixeira P.J.P.L."/>
            <person name="Carazzolle M.F."/>
            <person name="Schuster S.C."/>
            <person name="Carlson J.E."/>
            <person name="Guiltinan M.J."/>
            <person name="Mieczkowski P."/>
            <person name="Farmer A."/>
            <person name="Ramaraj T."/>
            <person name="Crozier J."/>
            <person name="Davis R.E."/>
            <person name="Shao J."/>
            <person name="Melnick R.L."/>
            <person name="Pereira G.A.G."/>
            <person name="Bailey B.A."/>
        </authorList>
    </citation>
    <scope>NUCLEOTIDE SEQUENCE [LARGE SCALE GENOMIC DNA]</scope>
    <source>
        <strain evidence="7 8">MCA 2997</strain>
    </source>
</reference>
<dbReference type="HOGENOM" id="CLU_001570_14_4_1"/>
<dbReference type="KEGG" id="mrr:Moror_5131"/>
<keyword evidence="5 6" id="KW-0349">Heme</keyword>